<dbReference type="SUPFAM" id="SSF51735">
    <property type="entry name" value="NAD(P)-binding Rossmann-fold domains"/>
    <property type="match status" value="1"/>
</dbReference>
<dbReference type="RefSeq" id="WP_252160946.1">
    <property type="nucleotide sequence ID" value="NZ_CP098809.1"/>
</dbReference>
<dbReference type="InterPro" id="IPR001509">
    <property type="entry name" value="Epimerase_deHydtase"/>
</dbReference>
<dbReference type="Gene3D" id="3.40.50.720">
    <property type="entry name" value="NAD(P)-binding Rossmann-like Domain"/>
    <property type="match status" value="1"/>
</dbReference>
<dbReference type="InterPro" id="IPR036291">
    <property type="entry name" value="NAD(P)-bd_dom_sf"/>
</dbReference>
<reference evidence="5" key="1">
    <citation type="submission" date="2022-06" db="EMBL/GenBank/DDBJ databases">
        <title>Physiological and biochemical characterization and genomic elucidation of a strain of the genus Ensifer adhaerens M8 that combines arsenic oxidation and chromium reduction.</title>
        <authorList>
            <person name="Li X."/>
            <person name="Yu c."/>
        </authorList>
    </citation>
    <scope>NUCLEOTIDE SEQUENCE</scope>
    <source>
        <strain evidence="5">M8</strain>
        <plasmid evidence="5">pB</plasmid>
    </source>
</reference>
<dbReference type="Pfam" id="PF01370">
    <property type="entry name" value="Epimerase"/>
    <property type="match status" value="1"/>
</dbReference>
<sequence>MKRLLITGAAGALGRALRPRLALLAETIRLADIAPADVTGPNEEWMHCDLAEPWAVDAMVAGCDGIVHLGGISVERPFDQVVTGNIVGLYNLYEAARAHGLPRIIFASSNHTIGYYPQTDRLGPDAPFRPDGLYGVSKCFGESLARLYFDKFGQETALVRIGSCTTEPMDHRMLSTWFSHGDFASLIEAAFRSPVLGCPVIWGVSANDSCWWDNSHLTWLGWRAKDNAEAWREKIETNAAKPTPDKSMARFQGGAFTDNPIFKE</sequence>
<evidence type="ECO:0000259" key="4">
    <source>
        <dbReference type="Pfam" id="PF01370"/>
    </source>
</evidence>
<gene>
    <name evidence="5" type="ORF">NE863_31795</name>
</gene>
<keyword evidence="2" id="KW-0560">Oxidoreductase</keyword>
<keyword evidence="5" id="KW-0614">Plasmid</keyword>
<proteinExistence type="inferred from homology"/>
<dbReference type="PANTHER" id="PTHR43103">
    <property type="entry name" value="NUCLEOSIDE-DIPHOSPHATE-SUGAR EPIMERASE"/>
    <property type="match status" value="1"/>
</dbReference>
<keyword evidence="3" id="KW-0520">NAD</keyword>
<feature type="domain" description="NAD-dependent epimerase/dehydratase" evidence="4">
    <location>
        <begin position="5"/>
        <end position="163"/>
    </location>
</feature>
<name>A0A9Q8YEJ1_ENSAD</name>
<evidence type="ECO:0000256" key="3">
    <source>
        <dbReference type="ARBA" id="ARBA00023027"/>
    </source>
</evidence>
<dbReference type="Proteomes" id="UP001055460">
    <property type="component" value="Plasmid pB"/>
</dbReference>
<dbReference type="PANTHER" id="PTHR43103:SF5">
    <property type="entry name" value="4-EPIMERASE, PUTATIVE (AFU_ORTHOLOGUE AFUA_7G00360)-RELATED"/>
    <property type="match status" value="1"/>
</dbReference>
<dbReference type="GO" id="GO:0016491">
    <property type="term" value="F:oxidoreductase activity"/>
    <property type="evidence" value="ECO:0007669"/>
    <property type="project" value="UniProtKB-KW"/>
</dbReference>
<evidence type="ECO:0000313" key="5">
    <source>
        <dbReference type="EMBL" id="USJ27076.1"/>
    </source>
</evidence>
<evidence type="ECO:0000313" key="6">
    <source>
        <dbReference type="Proteomes" id="UP001055460"/>
    </source>
</evidence>
<comment type="similarity">
    <text evidence="1">Belongs to the NAD(P)-dependent epimerase/dehydratase family.</text>
</comment>
<geneLocation type="plasmid" evidence="5 6">
    <name>pB</name>
</geneLocation>
<accession>A0A9Q8YEJ1</accession>
<dbReference type="EMBL" id="CP098809">
    <property type="protein sequence ID" value="USJ27076.1"/>
    <property type="molecule type" value="Genomic_DNA"/>
</dbReference>
<protein>
    <submittedName>
        <fullName evidence="5">NAD(P)-dependent oxidoreductase</fullName>
    </submittedName>
</protein>
<dbReference type="CDD" id="cd08946">
    <property type="entry name" value="SDR_e"/>
    <property type="match status" value="1"/>
</dbReference>
<organism evidence="5 6">
    <name type="scientific">Ensifer adhaerens</name>
    <name type="common">Sinorhizobium morelense</name>
    <dbReference type="NCBI Taxonomy" id="106592"/>
    <lineage>
        <taxon>Bacteria</taxon>
        <taxon>Pseudomonadati</taxon>
        <taxon>Pseudomonadota</taxon>
        <taxon>Alphaproteobacteria</taxon>
        <taxon>Hyphomicrobiales</taxon>
        <taxon>Rhizobiaceae</taxon>
        <taxon>Sinorhizobium/Ensifer group</taxon>
        <taxon>Ensifer</taxon>
    </lineage>
</organism>
<dbReference type="AlphaFoldDB" id="A0A9Q8YEJ1"/>
<evidence type="ECO:0000256" key="1">
    <source>
        <dbReference type="ARBA" id="ARBA00007637"/>
    </source>
</evidence>
<evidence type="ECO:0000256" key="2">
    <source>
        <dbReference type="ARBA" id="ARBA00023002"/>
    </source>
</evidence>